<dbReference type="Pfam" id="PF23598">
    <property type="entry name" value="LRR_14"/>
    <property type="match status" value="1"/>
</dbReference>
<keyword evidence="7" id="KW-0677">Repeat</keyword>
<name>A0AAV7E140_ARIFI</name>
<evidence type="ECO:0000313" key="15">
    <source>
        <dbReference type="EMBL" id="KAG9441596.1"/>
    </source>
</evidence>
<dbReference type="GO" id="GO:0005886">
    <property type="term" value="C:plasma membrane"/>
    <property type="evidence" value="ECO:0007669"/>
    <property type="project" value="UniProtKB-SubCell"/>
</dbReference>
<dbReference type="FunFam" id="3.80.10.10:FF:000213">
    <property type="entry name" value="Tyrosine-sulfated glycopeptide receptor 1"/>
    <property type="match status" value="1"/>
</dbReference>
<dbReference type="PANTHER" id="PTHR48063:SF112">
    <property type="entry name" value="RECEPTOR LIKE PROTEIN 30-LIKE"/>
    <property type="match status" value="1"/>
</dbReference>
<dbReference type="SUPFAM" id="SSF52058">
    <property type="entry name" value="L domain-like"/>
    <property type="match status" value="3"/>
</dbReference>
<keyword evidence="16" id="KW-1185">Reference proteome</keyword>
<evidence type="ECO:0000256" key="8">
    <source>
        <dbReference type="ARBA" id="ARBA00022989"/>
    </source>
</evidence>
<dbReference type="InterPro" id="IPR032675">
    <property type="entry name" value="LRR_dom_sf"/>
</dbReference>
<dbReference type="InterPro" id="IPR046956">
    <property type="entry name" value="RLP23-like"/>
</dbReference>
<dbReference type="FunFam" id="3.80.10.10:FF:000129">
    <property type="entry name" value="Leucine-rich repeat receptor-like kinase"/>
    <property type="match status" value="1"/>
</dbReference>
<evidence type="ECO:0000256" key="1">
    <source>
        <dbReference type="ARBA" id="ARBA00004251"/>
    </source>
</evidence>
<evidence type="ECO:0000256" key="7">
    <source>
        <dbReference type="ARBA" id="ARBA00022737"/>
    </source>
</evidence>
<feature type="chain" id="PRO_5043675494" description="Leucine-rich repeat-containing N-terminal plant-type domain-containing protein" evidence="12">
    <location>
        <begin position="29"/>
        <end position="970"/>
    </location>
</feature>
<evidence type="ECO:0000256" key="11">
    <source>
        <dbReference type="SAM" id="Phobius"/>
    </source>
</evidence>
<comment type="similarity">
    <text evidence="2">Belongs to the RLP family.</text>
</comment>
<keyword evidence="6 12" id="KW-0732">Signal</keyword>
<keyword evidence="3" id="KW-1003">Cell membrane</keyword>
<keyword evidence="4" id="KW-0433">Leucine-rich repeat</keyword>
<dbReference type="PROSITE" id="PS51257">
    <property type="entry name" value="PROKAR_LIPOPROTEIN"/>
    <property type="match status" value="1"/>
</dbReference>
<keyword evidence="8 11" id="KW-1133">Transmembrane helix</keyword>
<evidence type="ECO:0000259" key="13">
    <source>
        <dbReference type="Pfam" id="PF08263"/>
    </source>
</evidence>
<comment type="caution">
    <text evidence="15">The sequence shown here is derived from an EMBL/GenBank/DDBJ whole genome shotgun (WGS) entry which is preliminary data.</text>
</comment>
<dbReference type="FunFam" id="3.80.10.10:FF:000095">
    <property type="entry name" value="LRR receptor-like serine/threonine-protein kinase GSO1"/>
    <property type="match status" value="1"/>
</dbReference>
<evidence type="ECO:0008006" key="17">
    <source>
        <dbReference type="Google" id="ProtNLM"/>
    </source>
</evidence>
<feature type="domain" description="Leucine-rich repeat-containing N-terminal plant-type" evidence="13">
    <location>
        <begin position="37"/>
        <end position="80"/>
    </location>
</feature>
<gene>
    <name evidence="15" type="ORF">H6P81_017450</name>
</gene>
<dbReference type="AlphaFoldDB" id="A0AAV7E140"/>
<dbReference type="Pfam" id="PF08263">
    <property type="entry name" value="LRRNT_2"/>
    <property type="match status" value="1"/>
</dbReference>
<organism evidence="15 16">
    <name type="scientific">Aristolochia fimbriata</name>
    <name type="common">White veined hardy Dutchman's pipe vine</name>
    <dbReference type="NCBI Taxonomy" id="158543"/>
    <lineage>
        <taxon>Eukaryota</taxon>
        <taxon>Viridiplantae</taxon>
        <taxon>Streptophyta</taxon>
        <taxon>Embryophyta</taxon>
        <taxon>Tracheophyta</taxon>
        <taxon>Spermatophyta</taxon>
        <taxon>Magnoliopsida</taxon>
        <taxon>Magnoliidae</taxon>
        <taxon>Piperales</taxon>
        <taxon>Aristolochiaceae</taxon>
        <taxon>Aristolochia</taxon>
    </lineage>
</organism>
<feature type="domain" description="Disease resistance R13L4/SHOC-2-like LRR" evidence="14">
    <location>
        <begin position="345"/>
        <end position="537"/>
    </location>
</feature>
<evidence type="ECO:0000256" key="6">
    <source>
        <dbReference type="ARBA" id="ARBA00022729"/>
    </source>
</evidence>
<keyword evidence="5 11" id="KW-0812">Transmembrane</keyword>
<evidence type="ECO:0000259" key="14">
    <source>
        <dbReference type="Pfam" id="PF23598"/>
    </source>
</evidence>
<accession>A0AAV7E140</accession>
<dbReference type="Pfam" id="PF00560">
    <property type="entry name" value="LRR_1"/>
    <property type="match status" value="5"/>
</dbReference>
<dbReference type="InterPro" id="IPR001611">
    <property type="entry name" value="Leu-rich_rpt"/>
</dbReference>
<sequence length="970" mass="107806">MKNPSRKNSLNIVLSIFCLLSNWGIHYSAPLVLGCSDSERAALSQFAAKLIDPSNLLSSWRSDSTKLLAPDCCNWSGVTCHNATGFVTELDLRSGNLSGEIHPALAELKHLQSLDLSLNAFAGVKIPDFLGSLKELRYLNLSRAGFAGSIPHRLGNLSNLESLDLSSYTQPSSSYLQSYNLDKYRSSYLSSDNSLEWMLNMQFLKHVNLINVNLSMASSHWFDVINSLPSLQVLQMRGSSLSNIPMSASFLNLTRLTLLDLSYNQFHSQIPNWVLNLTSLVSIDLCNNEFHGEVPSGFGELPRLEELRLGFNYQLGTNCGEFFEGRWASIRSIYLYKVRLHGLLSNSIGNLTSLRYLYMGVSEGYPNILGIPKQLGNLYKLETLSLAGFEDSFLAIHDWLCPLKNLQILFITNCRFQEPIPACLGGFSSLAHLSIEKSGLKGVVSEEHLENLTSLKSLDLSSNSLEFRLPQKWVPPFQTQYLYLRSCRIGPEFPSWIQTQKSLQALDLYDTSLSIMPSWFWNFTPKLSFLILGMNNISYDSNSIPNNTISALPNAYIDLSHNNFRGPVPYLTNPVILLDLSNNQFSGGIPSTFGKMKQLAVLNLSNNNFTGSIPLSLADCESLVVLDLRGNRLSGHIPWSSVTFMSNIQSLHLSKNELSGQFPSFLKDCSGLKTLDLGENNFNGPLPIWVGTNFPMLKVLRLRSNMFNGTIFPHYSSNLNLLQVLDVSNNRLTGHIPQTLLESLTAMRMTQITTNSTLDYLYGYYHESVPLPMNGMFYEYNTTLPFFISLDLSGNFLSGKIPEVIGDLIGLVALHLSANRLSGKIPETMGNLRMLINLDLSRNQLSGSIPPGIADLTSLSYLNLSYNNLSGMIPSGHQIQTLDNPGFYAGNQYLCGYPLQKKCSTTGKNSEAAVTKDDDGHEEDIIWFCSGVVPGFVVGLVSVFGVLVFKSSWRIKYLRFADRLQGGVCL</sequence>
<evidence type="ECO:0000256" key="9">
    <source>
        <dbReference type="ARBA" id="ARBA00023136"/>
    </source>
</evidence>
<keyword evidence="10" id="KW-0325">Glycoprotein</keyword>
<dbReference type="InterPro" id="IPR003591">
    <property type="entry name" value="Leu-rich_rpt_typical-subtyp"/>
</dbReference>
<protein>
    <recommendedName>
        <fullName evidence="17">Leucine-rich repeat-containing N-terminal plant-type domain-containing protein</fullName>
    </recommendedName>
</protein>
<dbReference type="EMBL" id="JAINDJ010000007">
    <property type="protein sequence ID" value="KAG9441596.1"/>
    <property type="molecule type" value="Genomic_DNA"/>
</dbReference>
<keyword evidence="9 11" id="KW-0472">Membrane</keyword>
<evidence type="ECO:0000313" key="16">
    <source>
        <dbReference type="Proteomes" id="UP000825729"/>
    </source>
</evidence>
<feature type="signal peptide" evidence="12">
    <location>
        <begin position="1"/>
        <end position="28"/>
    </location>
</feature>
<reference evidence="15 16" key="1">
    <citation type="submission" date="2021-07" db="EMBL/GenBank/DDBJ databases">
        <title>The Aristolochia fimbriata genome: insights into angiosperm evolution, floral development and chemical biosynthesis.</title>
        <authorList>
            <person name="Jiao Y."/>
        </authorList>
    </citation>
    <scope>NUCLEOTIDE SEQUENCE [LARGE SCALE GENOMIC DNA]</scope>
    <source>
        <strain evidence="15">IBCAS-2021</strain>
        <tissue evidence="15">Leaf</tissue>
    </source>
</reference>
<dbReference type="InterPro" id="IPR055414">
    <property type="entry name" value="LRR_R13L4/SHOC2-like"/>
</dbReference>
<dbReference type="PRINTS" id="PR00019">
    <property type="entry name" value="LEURICHRPT"/>
</dbReference>
<evidence type="ECO:0000256" key="5">
    <source>
        <dbReference type="ARBA" id="ARBA00022692"/>
    </source>
</evidence>
<dbReference type="Gene3D" id="3.80.10.10">
    <property type="entry name" value="Ribonuclease Inhibitor"/>
    <property type="match status" value="6"/>
</dbReference>
<evidence type="ECO:0000256" key="10">
    <source>
        <dbReference type="ARBA" id="ARBA00023180"/>
    </source>
</evidence>
<evidence type="ECO:0000256" key="12">
    <source>
        <dbReference type="SAM" id="SignalP"/>
    </source>
</evidence>
<feature type="transmembrane region" description="Helical" evidence="11">
    <location>
        <begin position="925"/>
        <end position="949"/>
    </location>
</feature>
<evidence type="ECO:0000256" key="4">
    <source>
        <dbReference type="ARBA" id="ARBA00022614"/>
    </source>
</evidence>
<dbReference type="InterPro" id="IPR013210">
    <property type="entry name" value="LRR_N_plant-typ"/>
</dbReference>
<proteinExistence type="inferred from homology"/>
<comment type="subcellular location">
    <subcellularLocation>
        <location evidence="1">Cell membrane</location>
        <topology evidence="1">Single-pass type I membrane protein</topology>
    </subcellularLocation>
</comment>
<dbReference type="SMART" id="SM00369">
    <property type="entry name" value="LRR_TYP"/>
    <property type="match status" value="8"/>
</dbReference>
<evidence type="ECO:0000256" key="3">
    <source>
        <dbReference type="ARBA" id="ARBA00022475"/>
    </source>
</evidence>
<dbReference type="PANTHER" id="PTHR48063">
    <property type="entry name" value="LRR RECEPTOR-LIKE KINASE"/>
    <property type="match status" value="1"/>
</dbReference>
<dbReference type="Pfam" id="PF13855">
    <property type="entry name" value="LRR_8"/>
    <property type="match status" value="2"/>
</dbReference>
<evidence type="ECO:0000256" key="2">
    <source>
        <dbReference type="ARBA" id="ARBA00009592"/>
    </source>
</evidence>
<dbReference type="Proteomes" id="UP000825729">
    <property type="component" value="Unassembled WGS sequence"/>
</dbReference>